<dbReference type="InterPro" id="IPR042092">
    <property type="entry name" value="PsdUridine_s_RsuA/RluB/E/F_cat"/>
</dbReference>
<sequence>MLPLLLLISAVRAMAPPRKYAGPGFRVVRCFPKLSRRDADKAVCDGRVMVNGCVAKPALRVKSGDVVTLDGRKQDWEAFAASLDENARRFLVYNKPVGVTCTTDNNDRRSLRFQPALKRYFSAGRVFPVGRLDADSEGLVLLTDDGKCADALLQPKSKVAKTYVVEFERDVDDGDVTRLADGVEIETPQQRSGATTTQRTRPCEVSREGDRRLRFVLAEGRNRQLRRMAEAVGHAVVRLERVAFGPLAVDGLERGAARELTASERAEVVAHVDAAASSSSPARPRRRRRSR</sequence>
<evidence type="ECO:0000259" key="6">
    <source>
        <dbReference type="Pfam" id="PF01479"/>
    </source>
</evidence>
<evidence type="ECO:0000256" key="1">
    <source>
        <dbReference type="ARBA" id="ARBA00008348"/>
    </source>
</evidence>
<dbReference type="InterPro" id="IPR018496">
    <property type="entry name" value="PsdUridine_synth_RsuA/RluB_CS"/>
</dbReference>
<dbReference type="GO" id="GO:0003723">
    <property type="term" value="F:RNA binding"/>
    <property type="evidence" value="ECO:0007669"/>
    <property type="project" value="UniProtKB-KW"/>
</dbReference>
<feature type="compositionally biased region" description="Polar residues" evidence="4">
    <location>
        <begin position="187"/>
        <end position="200"/>
    </location>
</feature>
<reference evidence="7" key="1">
    <citation type="submission" date="2021-11" db="EMBL/GenBank/DDBJ databases">
        <authorList>
            <consortium name="Genoscope - CEA"/>
            <person name="William W."/>
        </authorList>
    </citation>
    <scope>NUCLEOTIDE SEQUENCE</scope>
</reference>
<dbReference type="GO" id="GO:0006364">
    <property type="term" value="P:rRNA processing"/>
    <property type="evidence" value="ECO:0007669"/>
    <property type="project" value="UniProtKB-ARBA"/>
</dbReference>
<dbReference type="PROSITE" id="PS50889">
    <property type="entry name" value="S4"/>
    <property type="match status" value="1"/>
</dbReference>
<evidence type="ECO:0000313" key="8">
    <source>
        <dbReference type="Proteomes" id="UP000789595"/>
    </source>
</evidence>
<dbReference type="CDD" id="cd00165">
    <property type="entry name" value="S4"/>
    <property type="match status" value="1"/>
</dbReference>
<dbReference type="InterPro" id="IPR020094">
    <property type="entry name" value="TruA/RsuA/RluB/E/F_N"/>
</dbReference>
<comment type="caution">
    <text evidence="7">The sequence shown here is derived from an EMBL/GenBank/DDBJ whole genome shotgun (WGS) entry which is preliminary data.</text>
</comment>
<dbReference type="AlphaFoldDB" id="A0A8J2WFQ6"/>
<dbReference type="Proteomes" id="UP000789595">
    <property type="component" value="Unassembled WGS sequence"/>
</dbReference>
<dbReference type="SUPFAM" id="SSF55174">
    <property type="entry name" value="Alpha-L RNA-binding motif"/>
    <property type="match status" value="1"/>
</dbReference>
<dbReference type="InterPro" id="IPR036986">
    <property type="entry name" value="S4_RNA-bd_sf"/>
</dbReference>
<evidence type="ECO:0000256" key="3">
    <source>
        <dbReference type="PROSITE-ProRule" id="PRU00182"/>
    </source>
</evidence>
<feature type="domain" description="Pseudouridine synthase RsuA/RluA-like" evidence="5">
    <location>
        <begin position="90"/>
        <end position="231"/>
    </location>
</feature>
<evidence type="ECO:0008006" key="9">
    <source>
        <dbReference type="Google" id="ProtNLM"/>
    </source>
</evidence>
<dbReference type="NCBIfam" id="TIGR00093">
    <property type="entry name" value="pseudouridine synthase"/>
    <property type="match status" value="1"/>
</dbReference>
<dbReference type="PROSITE" id="PS01149">
    <property type="entry name" value="PSI_RSU"/>
    <property type="match status" value="1"/>
</dbReference>
<comment type="similarity">
    <text evidence="1">Belongs to the pseudouridine synthase RsuA family.</text>
</comment>
<dbReference type="PANTHER" id="PTHR47683:SF2">
    <property type="entry name" value="RNA-BINDING S4 DOMAIN-CONTAINING PROTEIN"/>
    <property type="match status" value="1"/>
</dbReference>
<dbReference type="EMBL" id="CAKKNE010000001">
    <property type="protein sequence ID" value="CAH0366675.1"/>
    <property type="molecule type" value="Genomic_DNA"/>
</dbReference>
<dbReference type="Gene3D" id="3.30.70.1560">
    <property type="entry name" value="Alpha-L RNA-binding motif"/>
    <property type="match status" value="1"/>
</dbReference>
<feature type="domain" description="RNA-binding S4" evidence="6">
    <location>
        <begin position="32"/>
        <end position="67"/>
    </location>
</feature>
<dbReference type="InterPro" id="IPR020103">
    <property type="entry name" value="PsdUridine_synth_cat_dom_sf"/>
</dbReference>
<dbReference type="InterPro" id="IPR002942">
    <property type="entry name" value="S4_RNA-bd"/>
</dbReference>
<gene>
    <name evidence="7" type="ORF">PECAL_1P31810</name>
</gene>
<dbReference type="GO" id="GO:0001522">
    <property type="term" value="P:pseudouridine synthesis"/>
    <property type="evidence" value="ECO:0007669"/>
    <property type="project" value="InterPro"/>
</dbReference>
<keyword evidence="2" id="KW-0413">Isomerase</keyword>
<evidence type="ECO:0000256" key="2">
    <source>
        <dbReference type="ARBA" id="ARBA00023235"/>
    </source>
</evidence>
<dbReference type="GO" id="GO:0009982">
    <property type="term" value="F:pseudouridine synthase activity"/>
    <property type="evidence" value="ECO:0007669"/>
    <property type="project" value="InterPro"/>
</dbReference>
<dbReference type="Gene3D" id="3.30.70.580">
    <property type="entry name" value="Pseudouridine synthase I, catalytic domain, N-terminal subdomain"/>
    <property type="match status" value="1"/>
</dbReference>
<organism evidence="7 8">
    <name type="scientific">Pelagomonas calceolata</name>
    <dbReference type="NCBI Taxonomy" id="35677"/>
    <lineage>
        <taxon>Eukaryota</taxon>
        <taxon>Sar</taxon>
        <taxon>Stramenopiles</taxon>
        <taxon>Ochrophyta</taxon>
        <taxon>Pelagophyceae</taxon>
        <taxon>Pelagomonadales</taxon>
        <taxon>Pelagomonadaceae</taxon>
        <taxon>Pelagomonas</taxon>
    </lineage>
</organism>
<name>A0A8J2WFQ6_9STRA</name>
<dbReference type="InterPro" id="IPR000748">
    <property type="entry name" value="PsdUridine_synth_RsuA/RluB/E/F"/>
</dbReference>
<accession>A0A8J2WFQ6</accession>
<proteinExistence type="inferred from homology"/>
<keyword evidence="8" id="KW-1185">Reference proteome</keyword>
<keyword evidence="3" id="KW-0694">RNA-binding</keyword>
<feature type="region of interest" description="Disordered" evidence="4">
    <location>
        <begin position="271"/>
        <end position="291"/>
    </location>
</feature>
<feature type="region of interest" description="Disordered" evidence="4">
    <location>
        <begin position="185"/>
        <end position="206"/>
    </location>
</feature>
<dbReference type="Pfam" id="PF01479">
    <property type="entry name" value="S4"/>
    <property type="match status" value="1"/>
</dbReference>
<dbReference type="InterPro" id="IPR050343">
    <property type="entry name" value="RsuA_PseudoU_synthase"/>
</dbReference>
<protein>
    <recommendedName>
        <fullName evidence="9">RNA-binding S4 domain-containing protein</fullName>
    </recommendedName>
</protein>
<evidence type="ECO:0000259" key="5">
    <source>
        <dbReference type="Pfam" id="PF00849"/>
    </source>
</evidence>
<dbReference type="Gene3D" id="3.10.290.10">
    <property type="entry name" value="RNA-binding S4 domain"/>
    <property type="match status" value="1"/>
</dbReference>
<dbReference type="SUPFAM" id="SSF55120">
    <property type="entry name" value="Pseudouridine synthase"/>
    <property type="match status" value="1"/>
</dbReference>
<evidence type="ECO:0000313" key="7">
    <source>
        <dbReference type="EMBL" id="CAH0366675.1"/>
    </source>
</evidence>
<evidence type="ECO:0000256" key="4">
    <source>
        <dbReference type="SAM" id="MobiDB-lite"/>
    </source>
</evidence>
<dbReference type="PANTHER" id="PTHR47683">
    <property type="entry name" value="PSEUDOURIDINE SYNTHASE FAMILY PROTEIN-RELATED"/>
    <property type="match status" value="1"/>
</dbReference>
<dbReference type="Pfam" id="PF00849">
    <property type="entry name" value="PseudoU_synth_2"/>
    <property type="match status" value="1"/>
</dbReference>
<dbReference type="OrthoDB" id="440619at2759"/>
<dbReference type="InterPro" id="IPR006145">
    <property type="entry name" value="PsdUridine_synth_RsuA/RluA"/>
</dbReference>